<name>A0A2J8TMG8_PONAB</name>
<evidence type="ECO:0000256" key="1">
    <source>
        <dbReference type="SAM" id="Coils"/>
    </source>
</evidence>
<comment type="caution">
    <text evidence="2">The sequence shown here is derived from an EMBL/GenBank/DDBJ whole genome shotgun (WGS) entry which is preliminary data.</text>
</comment>
<reference evidence="2" key="1">
    <citation type="submission" date="2017-12" db="EMBL/GenBank/DDBJ databases">
        <title>High-resolution comparative analysis of great ape genomes.</title>
        <authorList>
            <person name="Pollen A."/>
            <person name="Hastie A."/>
            <person name="Hormozdiari F."/>
            <person name="Dougherty M."/>
            <person name="Liu R."/>
            <person name="Chaisson M."/>
            <person name="Hoppe E."/>
            <person name="Hill C."/>
            <person name="Pang A."/>
            <person name="Hillier L."/>
            <person name="Baker C."/>
            <person name="Armstrong J."/>
            <person name="Shendure J."/>
            <person name="Paten B."/>
            <person name="Wilson R."/>
            <person name="Chao H."/>
            <person name="Schneider V."/>
            <person name="Ventura M."/>
            <person name="Kronenberg Z."/>
            <person name="Murali S."/>
            <person name="Gordon D."/>
            <person name="Cantsilieris S."/>
            <person name="Munson K."/>
            <person name="Nelson B."/>
            <person name="Raja A."/>
            <person name="Underwood J."/>
            <person name="Diekhans M."/>
            <person name="Fiddes I."/>
            <person name="Haussler D."/>
            <person name="Eichler E."/>
        </authorList>
    </citation>
    <scope>NUCLEOTIDE SEQUENCE [LARGE SCALE GENOMIC DNA]</scope>
    <source>
        <strain evidence="2">Susie</strain>
    </source>
</reference>
<sequence>LATDLRAQLQILANMDSQLKELQSQHAHCAQDLAVKDELLCQLTQSNEEQAAQWQKEEMALKHMQAELQQQQAVLAKEVRDLKETLEFADQENQVAHLELGQVECQLKTTLEVLRERSLQCENLKDTVENLTAKLASTIADNQEQDLEKTQQYSQKLGVLTEQLQSLTLFLQTKLKEKLFFLLCP</sequence>
<proteinExistence type="predicted"/>
<evidence type="ECO:0000313" key="2">
    <source>
        <dbReference type="EMBL" id="PNJ34215.1"/>
    </source>
</evidence>
<accession>A0A2J8TMG8</accession>
<dbReference type="AlphaFoldDB" id="A0A2J8TMG8"/>
<organism evidence="2">
    <name type="scientific">Pongo abelii</name>
    <name type="common">Sumatran orangutan</name>
    <name type="synonym">Pongo pygmaeus abelii</name>
    <dbReference type="NCBI Taxonomy" id="9601"/>
    <lineage>
        <taxon>Eukaryota</taxon>
        <taxon>Metazoa</taxon>
        <taxon>Chordata</taxon>
        <taxon>Craniata</taxon>
        <taxon>Vertebrata</taxon>
        <taxon>Euteleostomi</taxon>
        <taxon>Mammalia</taxon>
        <taxon>Eutheria</taxon>
        <taxon>Euarchontoglires</taxon>
        <taxon>Primates</taxon>
        <taxon>Haplorrhini</taxon>
        <taxon>Catarrhini</taxon>
        <taxon>Hominidae</taxon>
        <taxon>Pongo</taxon>
    </lineage>
</organism>
<gene>
    <name evidence="2" type="ORF">CR201_G0033508</name>
</gene>
<dbReference type="InterPro" id="IPR028728">
    <property type="entry name" value="Astrin"/>
</dbReference>
<dbReference type="EMBL" id="NDHI03003489">
    <property type="protein sequence ID" value="PNJ34215.1"/>
    <property type="molecule type" value="Genomic_DNA"/>
</dbReference>
<dbReference type="GO" id="GO:0051301">
    <property type="term" value="P:cell division"/>
    <property type="evidence" value="ECO:0007669"/>
    <property type="project" value="InterPro"/>
</dbReference>
<dbReference type="GO" id="GO:0051988">
    <property type="term" value="P:regulation of attachment of spindle microtubules to kinetochore"/>
    <property type="evidence" value="ECO:0007669"/>
    <property type="project" value="InterPro"/>
</dbReference>
<dbReference type="PANTHER" id="PTHR15347">
    <property type="entry name" value="SPERM-ASSOCIATED ANTIGEN 5"/>
    <property type="match status" value="1"/>
</dbReference>
<dbReference type="PANTHER" id="PTHR15347:SF1">
    <property type="entry name" value="SPERM-ASSOCIATED ANTIGEN 5"/>
    <property type="match status" value="1"/>
</dbReference>
<feature type="coiled-coil region" evidence="1">
    <location>
        <begin position="61"/>
        <end position="141"/>
    </location>
</feature>
<protein>
    <submittedName>
        <fullName evidence="2">SPAG5 isoform 10</fullName>
    </submittedName>
</protein>
<keyword evidence="1" id="KW-0175">Coiled coil</keyword>
<feature type="non-terminal residue" evidence="2">
    <location>
        <position position="1"/>
    </location>
</feature>